<comment type="caution">
    <text evidence="2">The sequence shown here is derived from an EMBL/GenBank/DDBJ whole genome shotgun (WGS) entry which is preliminary data.</text>
</comment>
<dbReference type="Proteomes" id="UP000587942">
    <property type="component" value="Unassembled WGS sequence"/>
</dbReference>
<name>A0A846TAT5_9BACI</name>
<sequence length="49" mass="5926">MADSKKDQQSLVEYEREKLGEDKKMDEFKDQGRVPDQQNRLKDQENLRK</sequence>
<organism evidence="2 3">
    <name type="scientific">Mesobacillus selenatarsenatis</name>
    <dbReference type="NCBI Taxonomy" id="388741"/>
    <lineage>
        <taxon>Bacteria</taxon>
        <taxon>Bacillati</taxon>
        <taxon>Bacillota</taxon>
        <taxon>Bacilli</taxon>
        <taxon>Bacillales</taxon>
        <taxon>Bacillaceae</taxon>
        <taxon>Mesobacillus</taxon>
    </lineage>
</organism>
<dbReference type="AlphaFoldDB" id="A0A846TAT5"/>
<gene>
    <name evidence="2" type="ORF">GWK17_11670</name>
</gene>
<reference evidence="2 3" key="1">
    <citation type="submission" date="2020-03" db="EMBL/GenBank/DDBJ databases">
        <authorList>
            <person name="Sun Q."/>
        </authorList>
    </citation>
    <scope>NUCLEOTIDE SEQUENCE [LARGE SCALE GENOMIC DNA]</scope>
    <source>
        <strain evidence="2 3">KACC 21451</strain>
    </source>
</reference>
<feature type="region of interest" description="Disordered" evidence="1">
    <location>
        <begin position="1"/>
        <end position="49"/>
    </location>
</feature>
<evidence type="ECO:0000313" key="3">
    <source>
        <dbReference type="Proteomes" id="UP000587942"/>
    </source>
</evidence>
<proteinExistence type="predicted"/>
<evidence type="ECO:0000313" key="2">
    <source>
        <dbReference type="EMBL" id="NKE06118.1"/>
    </source>
</evidence>
<evidence type="ECO:0000256" key="1">
    <source>
        <dbReference type="SAM" id="MobiDB-lite"/>
    </source>
</evidence>
<accession>A0A846TAT5</accession>
<dbReference type="EMBL" id="JAAVUM010000007">
    <property type="protein sequence ID" value="NKE06118.1"/>
    <property type="molecule type" value="Genomic_DNA"/>
</dbReference>
<dbReference type="RefSeq" id="WP_167832551.1">
    <property type="nucleotide sequence ID" value="NZ_JAAVUM010000007.1"/>
</dbReference>
<protein>
    <submittedName>
        <fullName evidence="2">Uncharacterized protein</fullName>
    </submittedName>
</protein>